<dbReference type="PANTHER" id="PTHR12988">
    <property type="entry name" value="SPHINGOMYELIN PHOSPHODIESTERASE 4"/>
    <property type="match status" value="1"/>
</dbReference>
<evidence type="ECO:0000256" key="2">
    <source>
        <dbReference type="ARBA" id="ARBA00022692"/>
    </source>
</evidence>
<dbReference type="PANTHER" id="PTHR12988:SF6">
    <property type="entry name" value="SPHINGOMYELIN PHOSPHODIESTERASE 4"/>
    <property type="match status" value="1"/>
</dbReference>
<evidence type="ECO:0000313" key="7">
    <source>
        <dbReference type="Proteomes" id="UP000239649"/>
    </source>
</evidence>
<dbReference type="OrthoDB" id="10251508at2759"/>
<dbReference type="STRING" id="554055.A0A2P6V9L2"/>
<name>A0A2P6V9L2_9CHLO</name>
<organism evidence="6 7">
    <name type="scientific">Micractinium conductrix</name>
    <dbReference type="NCBI Taxonomy" id="554055"/>
    <lineage>
        <taxon>Eukaryota</taxon>
        <taxon>Viridiplantae</taxon>
        <taxon>Chlorophyta</taxon>
        <taxon>core chlorophytes</taxon>
        <taxon>Trebouxiophyceae</taxon>
        <taxon>Chlorellales</taxon>
        <taxon>Chlorellaceae</taxon>
        <taxon>Chlorella clade</taxon>
        <taxon>Micractinium</taxon>
    </lineage>
</organism>
<dbReference type="GO" id="GO:0006685">
    <property type="term" value="P:sphingomyelin catabolic process"/>
    <property type="evidence" value="ECO:0007669"/>
    <property type="project" value="TreeGrafter"/>
</dbReference>
<dbReference type="EMBL" id="LHPF02000018">
    <property type="protein sequence ID" value="PSC70783.1"/>
    <property type="molecule type" value="Genomic_DNA"/>
</dbReference>
<proteinExistence type="predicted"/>
<evidence type="ECO:0000313" key="6">
    <source>
        <dbReference type="EMBL" id="PSC70783.1"/>
    </source>
</evidence>
<comment type="subcellular location">
    <subcellularLocation>
        <location evidence="1">Membrane</location>
        <topology evidence="1">Single-pass membrane protein</topology>
    </subcellularLocation>
</comment>
<accession>A0A2P6V9L2</accession>
<dbReference type="InterPro" id="IPR024129">
    <property type="entry name" value="Sphingomy_SMPD4"/>
</dbReference>
<keyword evidence="2 5" id="KW-0812">Transmembrane</keyword>
<dbReference type="GO" id="GO:0046513">
    <property type="term" value="P:ceramide biosynthetic process"/>
    <property type="evidence" value="ECO:0007669"/>
    <property type="project" value="TreeGrafter"/>
</dbReference>
<comment type="caution">
    <text evidence="6">The sequence shown here is derived from an EMBL/GenBank/DDBJ whole genome shotgun (WGS) entry which is preliminary data.</text>
</comment>
<reference evidence="6 7" key="1">
    <citation type="journal article" date="2018" name="Plant J.">
        <title>Genome sequences of Chlorella sorokiniana UTEX 1602 and Micractinium conductrix SAG 241.80: implications to maltose excretion by a green alga.</title>
        <authorList>
            <person name="Arriola M.B."/>
            <person name="Velmurugan N."/>
            <person name="Zhang Y."/>
            <person name="Plunkett M.H."/>
            <person name="Hondzo H."/>
            <person name="Barney B.M."/>
        </authorList>
    </citation>
    <scope>NUCLEOTIDE SEQUENCE [LARGE SCALE GENOMIC DNA]</scope>
    <source>
        <strain evidence="6 7">SAG 241.80</strain>
    </source>
</reference>
<gene>
    <name evidence="6" type="ORF">C2E20_5879</name>
</gene>
<sequence>MGSIDSATLTGLLAVLENPKWHVSRACQAVEDCIAANSDNLRGFFEQCFPTLLKRLFGYDGMSWLNLVAQSPKEADARALLRLLSPTGPLFAAMYSADADGATQFFFPKERLPTHTQMLLASPAGRAELERWPQYSRGAVAVDASGRCHVKLGVFQFFLFWFAFYVIKGDGSNVDSLLRPLSAGLGSSVRKAADALHLMRGRESEAWRHPYLAALRQFLLDLLPRPSAAASVNPAPMAPAAGSSPFFRTPASGAKRQVDTVTRGAAFYGVLLEFWVTDGDEPVPLAAAAPAAPVGATPMWGTTYEPPSEDLLEALTELVKYTTVADSDGKRQPAQAVASWLPMAQLHTLLPPAATAQRGAGGAGAGAASATAPAVPAILAGPSRLGAAAQPPAQAFARRLYRFFRRAVTLWPEQRSIKPLLRCFLAYVAPWRTSGAAPSLLPGAGAAAPGHSALASHLTAQVTDLVHRVNWADGGKGGGNGSYGPQWEAHVLSNLPFYLTLLPLFLEASVPRIEVRGESAAQDLVNVFGVLEAAPELRDLLQQVEREFNKFAASQPRRSDGAFAELLPWLLEQSQDWEVAATANCAGDTPLVRATPSFSLYSTGEGSAARIARDLLDISSHIFKPEVQRRLVQCLEGSLPLAALPAAAAEAGRGAGEAQYDDSVPRLPKSSWRDVQYRGDPLLRPIASFEIGLLVRLLVALSLRLNAALGLGSGGGDGRADGEEEDHLIENRWQELVVRLRRRGWRINLRPLGDLRNLAWIPIAWILLAHTLSFLLWFAGALANGAADAGAASGGAAARRPHGQQHHQHY</sequence>
<keyword evidence="4 5" id="KW-0472">Membrane</keyword>
<feature type="transmembrane region" description="Helical" evidence="5">
    <location>
        <begin position="758"/>
        <end position="779"/>
    </location>
</feature>
<protein>
    <submittedName>
        <fullName evidence="6">Sphingomyelin phosphodiesterase 4</fullName>
    </submittedName>
</protein>
<dbReference type="GO" id="GO:0016020">
    <property type="term" value="C:membrane"/>
    <property type="evidence" value="ECO:0007669"/>
    <property type="project" value="UniProtKB-SubCell"/>
</dbReference>
<dbReference type="Proteomes" id="UP000239649">
    <property type="component" value="Unassembled WGS sequence"/>
</dbReference>
<keyword evidence="7" id="KW-1185">Reference proteome</keyword>
<dbReference type="AlphaFoldDB" id="A0A2P6V9L2"/>
<evidence type="ECO:0000256" key="5">
    <source>
        <dbReference type="SAM" id="Phobius"/>
    </source>
</evidence>
<evidence type="ECO:0000256" key="4">
    <source>
        <dbReference type="ARBA" id="ARBA00023136"/>
    </source>
</evidence>
<keyword evidence="3 5" id="KW-1133">Transmembrane helix</keyword>
<dbReference type="GO" id="GO:0050290">
    <property type="term" value="F:sphingomyelin phosphodiesterase D activity"/>
    <property type="evidence" value="ECO:0007669"/>
    <property type="project" value="InterPro"/>
</dbReference>
<dbReference type="GO" id="GO:0046475">
    <property type="term" value="P:glycerophospholipid catabolic process"/>
    <property type="evidence" value="ECO:0007669"/>
    <property type="project" value="TreeGrafter"/>
</dbReference>
<evidence type="ECO:0000256" key="3">
    <source>
        <dbReference type="ARBA" id="ARBA00022989"/>
    </source>
</evidence>
<evidence type="ECO:0000256" key="1">
    <source>
        <dbReference type="ARBA" id="ARBA00004167"/>
    </source>
</evidence>